<sequence length="1054" mass="115861">MSSNGGRGEFDALEDPTHTETEDGTAAAAAARRRRPNNRRVSFANNEVTSVHVFRRDDDYDATPPSDQAMSSDKVGEEDGGIGLFGDSQDSQELTPRDGGREEDEDTDGLPGVYFRSVGFPSPGSYTVGSFASSIDEDDAFGPVDSSLIRQRTLSDSPDSNDVSREITMDSTAFSLHFQRLLARNGTGGDLMTPDVYPSLEERTPSVGANSKSSMSLTSAKMKSPRSASPILASKSAGKDSNAMSFSGENTRKYEYGILSPSLEALLVNNHLSVPVLNPDNGKSLVATNSTFGDEASARKHVENSQNKEASIIGTHDVSGTITPVHIELVAAKSTNQKVPFVRSVNIEEDDTADADISKVSNVQTPNQLLNVELGTVRSPEGSLRRNSLLNVSQELANDQGYDRSQMKGSISSLAAKRRRLFANVSSPSKSSITSPLSKLSDSLFEEETARHSASLSTIWKTISRLKSLDSSPTAARKGEASAMKLKLSTSLSSSNKNEAPASLDLLRRPAVSPPALKGHLLGDDRSRINTPMNPAVTKSAVESTPSPSKKIRELTRSPAVTGSAQYPSKETHHTQMQIMAKSPQEKRKGERNLENDSPLSKVVRLHVTPVRTVMSSKLPNDFVFGKEIIGDGRQSGHWKDALTKFLEDAATMFFPLVDKLNLGEVHLLDDMLAHVQTVRKYEVLHSEIQSQPKPSHLRKISEKRSSNLTLLFNKIAYEKARLLLDRMKHDRLKQKAAEILKTVLQESHKLSAAYQNSLSSPSKIGPHPSNDDHGQDSAMAQKIALGTIKSLRQENDVMDEKIKSLSRSISMCCRMKGVVDCTKVKELANDSLRKRMTCRFVCQDLKAWKVCFLDTGYESHTVTLDYLGLIDQRIVVKANPIPYLTISNKLDSLKIEKNFPNMDASTAFAFLFPTQTREKYARSRSLAPGTQITNMLLQNLLDIIEEVQLARLQINNFVDATFHASSANGQLLLLLAFISFNKDRKLKLTLDLTCLIRGIYPLEIHPHSLEYIDLEDQLTSLAANLEAAMKELSPGHLRIMRICECVSKTMEEG</sequence>
<gene>
    <name evidence="1" type="ORF">MLD38_029733</name>
</gene>
<comment type="caution">
    <text evidence="1">The sequence shown here is derived from an EMBL/GenBank/DDBJ whole genome shotgun (WGS) entry which is preliminary data.</text>
</comment>
<evidence type="ECO:0000313" key="2">
    <source>
        <dbReference type="Proteomes" id="UP001057402"/>
    </source>
</evidence>
<name>A0ACB9N4Z7_9MYRT</name>
<accession>A0ACB9N4Z7</accession>
<organism evidence="1 2">
    <name type="scientific">Melastoma candidum</name>
    <dbReference type="NCBI Taxonomy" id="119954"/>
    <lineage>
        <taxon>Eukaryota</taxon>
        <taxon>Viridiplantae</taxon>
        <taxon>Streptophyta</taxon>
        <taxon>Embryophyta</taxon>
        <taxon>Tracheophyta</taxon>
        <taxon>Spermatophyta</taxon>
        <taxon>Magnoliopsida</taxon>
        <taxon>eudicotyledons</taxon>
        <taxon>Gunneridae</taxon>
        <taxon>Pentapetalae</taxon>
        <taxon>rosids</taxon>
        <taxon>malvids</taxon>
        <taxon>Myrtales</taxon>
        <taxon>Melastomataceae</taxon>
        <taxon>Melastomatoideae</taxon>
        <taxon>Melastomateae</taxon>
        <taxon>Melastoma</taxon>
    </lineage>
</organism>
<proteinExistence type="predicted"/>
<keyword evidence="2" id="KW-1185">Reference proteome</keyword>
<protein>
    <submittedName>
        <fullName evidence="1">Uncharacterized protein</fullName>
    </submittedName>
</protein>
<dbReference type="EMBL" id="CM042887">
    <property type="protein sequence ID" value="KAI4331552.1"/>
    <property type="molecule type" value="Genomic_DNA"/>
</dbReference>
<reference evidence="2" key="1">
    <citation type="journal article" date="2023" name="Front. Plant Sci.">
        <title>Chromosomal-level genome assembly of Melastoma candidum provides insights into trichome evolution.</title>
        <authorList>
            <person name="Zhong Y."/>
            <person name="Wu W."/>
            <person name="Sun C."/>
            <person name="Zou P."/>
            <person name="Liu Y."/>
            <person name="Dai S."/>
            <person name="Zhou R."/>
        </authorList>
    </citation>
    <scope>NUCLEOTIDE SEQUENCE [LARGE SCALE GENOMIC DNA]</scope>
</reference>
<evidence type="ECO:0000313" key="1">
    <source>
        <dbReference type="EMBL" id="KAI4331552.1"/>
    </source>
</evidence>
<dbReference type="Proteomes" id="UP001057402">
    <property type="component" value="Chromosome 8"/>
</dbReference>